<dbReference type="Proteomes" id="UP001054945">
    <property type="component" value="Unassembled WGS sequence"/>
</dbReference>
<comment type="caution">
    <text evidence="1">The sequence shown here is derived from an EMBL/GenBank/DDBJ whole genome shotgun (WGS) entry which is preliminary data.</text>
</comment>
<keyword evidence="2" id="KW-1185">Reference proteome</keyword>
<evidence type="ECO:0000313" key="1">
    <source>
        <dbReference type="EMBL" id="GIY24778.1"/>
    </source>
</evidence>
<reference evidence="1 2" key="1">
    <citation type="submission" date="2021-06" db="EMBL/GenBank/DDBJ databases">
        <title>Caerostris extrusa draft genome.</title>
        <authorList>
            <person name="Kono N."/>
            <person name="Arakawa K."/>
        </authorList>
    </citation>
    <scope>NUCLEOTIDE SEQUENCE [LARGE SCALE GENOMIC DNA]</scope>
</reference>
<proteinExistence type="predicted"/>
<organism evidence="1 2">
    <name type="scientific">Caerostris extrusa</name>
    <name type="common">Bark spider</name>
    <name type="synonym">Caerostris bankana</name>
    <dbReference type="NCBI Taxonomy" id="172846"/>
    <lineage>
        <taxon>Eukaryota</taxon>
        <taxon>Metazoa</taxon>
        <taxon>Ecdysozoa</taxon>
        <taxon>Arthropoda</taxon>
        <taxon>Chelicerata</taxon>
        <taxon>Arachnida</taxon>
        <taxon>Araneae</taxon>
        <taxon>Araneomorphae</taxon>
        <taxon>Entelegynae</taxon>
        <taxon>Araneoidea</taxon>
        <taxon>Araneidae</taxon>
        <taxon>Caerostris</taxon>
    </lineage>
</organism>
<sequence>MGPRFKLVPFVEGLANGSLKAGDWKPNNPGSLQFEIRSRHSSQNRGMPDKGRLFTSMGLKVVNKHSQPSLRNAGVE</sequence>
<dbReference type="EMBL" id="BPLR01008449">
    <property type="protein sequence ID" value="GIY24778.1"/>
    <property type="molecule type" value="Genomic_DNA"/>
</dbReference>
<name>A0AAV4RSA0_CAEEX</name>
<protein>
    <submittedName>
        <fullName evidence="1">Uncharacterized protein</fullName>
    </submittedName>
</protein>
<dbReference type="AlphaFoldDB" id="A0AAV4RSA0"/>
<evidence type="ECO:0000313" key="2">
    <source>
        <dbReference type="Proteomes" id="UP001054945"/>
    </source>
</evidence>
<gene>
    <name evidence="1" type="ORF">CEXT_66271</name>
</gene>
<accession>A0AAV4RSA0</accession>